<dbReference type="InterPro" id="IPR025661">
    <property type="entry name" value="Pept_asp_AS"/>
</dbReference>
<dbReference type="InterPro" id="IPR013201">
    <property type="entry name" value="Prot_inhib_I29"/>
</dbReference>
<evidence type="ECO:0000256" key="7">
    <source>
        <dbReference type="SAM" id="SignalP"/>
    </source>
</evidence>
<comment type="similarity">
    <text evidence="1">Belongs to the peptidase C1 family.</text>
</comment>
<evidence type="ECO:0000256" key="3">
    <source>
        <dbReference type="ARBA" id="ARBA00022729"/>
    </source>
</evidence>
<keyword evidence="5" id="KW-0788">Thiol protease</keyword>
<name>A0A1J3DGF4_NOCCA</name>
<dbReference type="EMBL" id="GEVI01016548">
    <property type="protein sequence ID" value="JAU15772.1"/>
    <property type="molecule type" value="Transcribed_RNA"/>
</dbReference>
<evidence type="ECO:0000313" key="10">
    <source>
        <dbReference type="EMBL" id="JAU15772.1"/>
    </source>
</evidence>
<keyword evidence="4" id="KW-0378">Hydrolase</keyword>
<dbReference type="FunFam" id="3.90.70.10:FF:000067">
    <property type="entry name" value="Senescence-specific cysteine protease"/>
    <property type="match status" value="1"/>
</dbReference>
<reference evidence="10" key="1">
    <citation type="submission" date="2016-07" db="EMBL/GenBank/DDBJ databases">
        <title>De novo transcriptome assembly of four accessions of the metal hyperaccumulator plant Noccaea caerulescens.</title>
        <authorList>
            <person name="Blande D."/>
            <person name="Halimaa P."/>
            <person name="Tervahauta A.I."/>
            <person name="Aarts M.G."/>
            <person name="Karenlampi S.O."/>
        </authorList>
    </citation>
    <scope>NUCLEOTIDE SEQUENCE</scope>
</reference>
<dbReference type="SMART" id="SM00645">
    <property type="entry name" value="Pept_C1"/>
    <property type="match status" value="1"/>
</dbReference>
<keyword evidence="3 7" id="KW-0732">Signal</keyword>
<evidence type="ECO:0000259" key="8">
    <source>
        <dbReference type="SMART" id="SM00645"/>
    </source>
</evidence>
<evidence type="ECO:0000256" key="4">
    <source>
        <dbReference type="ARBA" id="ARBA00022801"/>
    </source>
</evidence>
<dbReference type="PRINTS" id="PR00705">
    <property type="entry name" value="PAPAIN"/>
</dbReference>
<evidence type="ECO:0000256" key="2">
    <source>
        <dbReference type="ARBA" id="ARBA00022670"/>
    </source>
</evidence>
<dbReference type="GO" id="GO:0006508">
    <property type="term" value="P:proteolysis"/>
    <property type="evidence" value="ECO:0007669"/>
    <property type="project" value="UniProtKB-KW"/>
</dbReference>
<dbReference type="SMART" id="SM00848">
    <property type="entry name" value="Inhibitor_I29"/>
    <property type="match status" value="1"/>
</dbReference>
<dbReference type="CDD" id="cd02248">
    <property type="entry name" value="Peptidase_C1A"/>
    <property type="match status" value="1"/>
</dbReference>
<feature type="domain" description="Peptidase C1A papain C-terminal" evidence="8">
    <location>
        <begin position="133"/>
        <end position="351"/>
    </location>
</feature>
<dbReference type="Pfam" id="PF08246">
    <property type="entry name" value="Inhibitor_I29"/>
    <property type="match status" value="1"/>
</dbReference>
<gene>
    <name evidence="10" type="ORF">GA_TR4845_c0_g1_i1_g.16038</name>
</gene>
<evidence type="ECO:0000256" key="6">
    <source>
        <dbReference type="ARBA" id="ARBA00023157"/>
    </source>
</evidence>
<dbReference type="AlphaFoldDB" id="A0A1J3DGF4"/>
<organism evidence="10">
    <name type="scientific">Noccaea caerulescens</name>
    <name type="common">Alpine penny-cress</name>
    <name type="synonym">Thlaspi caerulescens</name>
    <dbReference type="NCBI Taxonomy" id="107243"/>
    <lineage>
        <taxon>Eukaryota</taxon>
        <taxon>Viridiplantae</taxon>
        <taxon>Streptophyta</taxon>
        <taxon>Embryophyta</taxon>
        <taxon>Tracheophyta</taxon>
        <taxon>Spermatophyta</taxon>
        <taxon>Magnoliopsida</taxon>
        <taxon>eudicotyledons</taxon>
        <taxon>Gunneridae</taxon>
        <taxon>Pentapetalae</taxon>
        <taxon>rosids</taxon>
        <taxon>malvids</taxon>
        <taxon>Brassicales</taxon>
        <taxon>Brassicaceae</taxon>
        <taxon>Coluteocarpeae</taxon>
        <taxon>Noccaea</taxon>
    </lineage>
</organism>
<dbReference type="InterPro" id="IPR000169">
    <property type="entry name" value="Pept_cys_AS"/>
</dbReference>
<dbReference type="PROSITE" id="PS00139">
    <property type="entry name" value="THIOL_PROTEASE_CYS"/>
    <property type="match status" value="1"/>
</dbReference>
<keyword evidence="2" id="KW-0645">Protease</keyword>
<dbReference type="Gene3D" id="3.90.70.10">
    <property type="entry name" value="Cysteine proteinases"/>
    <property type="match status" value="1"/>
</dbReference>
<dbReference type="InterPro" id="IPR000668">
    <property type="entry name" value="Peptidase_C1A_C"/>
</dbReference>
<evidence type="ECO:0000256" key="5">
    <source>
        <dbReference type="ARBA" id="ARBA00022807"/>
    </source>
</evidence>
<dbReference type="PANTHER" id="PTHR12411">
    <property type="entry name" value="CYSTEINE PROTEASE FAMILY C1-RELATED"/>
    <property type="match status" value="1"/>
</dbReference>
<dbReference type="GO" id="GO:0008234">
    <property type="term" value="F:cysteine-type peptidase activity"/>
    <property type="evidence" value="ECO:0007669"/>
    <property type="project" value="UniProtKB-KW"/>
</dbReference>
<feature type="domain" description="Cathepsin propeptide inhibitor" evidence="9">
    <location>
        <begin position="43"/>
        <end position="103"/>
    </location>
</feature>
<dbReference type="Pfam" id="PF00112">
    <property type="entry name" value="Peptidase_C1"/>
    <property type="match status" value="1"/>
</dbReference>
<dbReference type="InterPro" id="IPR039417">
    <property type="entry name" value="Peptidase_C1A_papain-like"/>
</dbReference>
<dbReference type="SUPFAM" id="SSF54001">
    <property type="entry name" value="Cysteine proteinases"/>
    <property type="match status" value="1"/>
</dbReference>
<dbReference type="InterPro" id="IPR038765">
    <property type="entry name" value="Papain-like_cys_pep_sf"/>
</dbReference>
<dbReference type="PROSITE" id="PS00640">
    <property type="entry name" value="THIOL_PROTEASE_ASN"/>
    <property type="match status" value="1"/>
</dbReference>
<evidence type="ECO:0000259" key="9">
    <source>
        <dbReference type="SMART" id="SM00848"/>
    </source>
</evidence>
<feature type="signal peptide" evidence="7">
    <location>
        <begin position="1"/>
        <end position="28"/>
    </location>
</feature>
<sequence length="380" mass="42445">MATRLITLAFFTLSVLLLISLSLGVVAATEPQQRSEAEVRLMYERWLVENRKKNYNGLLGEEKEKRFKIFKDNLKLIEEHNSVPKQSYELGLTEFADLTDDEFRDIYLRGKNIEKISGSEIGDRYLYKEGDVLPDEVDWRDKGAVVPVKRQGDCGACWAFSAVGAVEGVNKIATGELISLSEQELIDCDRGVDNFGCLGGQAEFAFEFIIRNGGILADQVYPYSENDTAACKGIEMVTARFVTIDGHEGVPQYDEMSLKKAVAHQPISVMIEANNMKLYKSGVFTGPCDNWYGNHNVLVVGYGSSSSGQDYWIIRNSWGSDWGEDGYIKLERNFHNSTGNCAVAVRPVYPIKSNASFDLLSANVFKLVCLFVFELGLVLI</sequence>
<dbReference type="InterPro" id="IPR013128">
    <property type="entry name" value="Peptidase_C1A"/>
</dbReference>
<protein>
    <submittedName>
        <fullName evidence="10">Putative cysteine proteinase</fullName>
    </submittedName>
</protein>
<evidence type="ECO:0000256" key="1">
    <source>
        <dbReference type="ARBA" id="ARBA00008455"/>
    </source>
</evidence>
<feature type="chain" id="PRO_5018536786" evidence="7">
    <location>
        <begin position="29"/>
        <end position="380"/>
    </location>
</feature>
<proteinExistence type="inferred from homology"/>
<keyword evidence="6" id="KW-1015">Disulfide bond</keyword>
<accession>A0A1J3DGF4</accession>